<keyword evidence="4 7" id="KW-0812">Transmembrane</keyword>
<feature type="domain" description="Major facilitator superfamily (MFS) profile" evidence="8">
    <location>
        <begin position="16"/>
        <end position="424"/>
    </location>
</feature>
<dbReference type="SUPFAM" id="SSF103473">
    <property type="entry name" value="MFS general substrate transporter"/>
    <property type="match status" value="1"/>
</dbReference>
<organism evidence="9 10">
    <name type="scientific">Amycolatopsis keratiniphila subsp. keratiniphila</name>
    <dbReference type="NCBI Taxonomy" id="227715"/>
    <lineage>
        <taxon>Bacteria</taxon>
        <taxon>Bacillati</taxon>
        <taxon>Actinomycetota</taxon>
        <taxon>Actinomycetes</taxon>
        <taxon>Pseudonocardiales</taxon>
        <taxon>Pseudonocardiaceae</taxon>
        <taxon>Amycolatopsis</taxon>
        <taxon>Amycolatopsis japonica group</taxon>
    </lineage>
</organism>
<dbReference type="InterPro" id="IPR020846">
    <property type="entry name" value="MFS_dom"/>
</dbReference>
<dbReference type="Pfam" id="PF07690">
    <property type="entry name" value="MFS_1"/>
    <property type="match status" value="1"/>
</dbReference>
<dbReference type="Gene3D" id="1.20.1250.20">
    <property type="entry name" value="MFS general substrate transporter like domains"/>
    <property type="match status" value="2"/>
</dbReference>
<evidence type="ECO:0000256" key="5">
    <source>
        <dbReference type="ARBA" id="ARBA00022989"/>
    </source>
</evidence>
<feature type="transmembrane region" description="Helical" evidence="7">
    <location>
        <begin position="334"/>
        <end position="352"/>
    </location>
</feature>
<evidence type="ECO:0000256" key="3">
    <source>
        <dbReference type="ARBA" id="ARBA00022475"/>
    </source>
</evidence>
<dbReference type="RefSeq" id="WP_063274778.1">
    <property type="nucleotide sequence ID" value="NZ_LQMT02000007.1"/>
</dbReference>
<dbReference type="EMBL" id="LQMT02000007">
    <property type="protein sequence ID" value="ONF73652.1"/>
    <property type="molecule type" value="Genomic_DNA"/>
</dbReference>
<dbReference type="Proteomes" id="UP000076660">
    <property type="component" value="Unassembled WGS sequence"/>
</dbReference>
<feature type="transmembrane region" description="Helical" evidence="7">
    <location>
        <begin position="309"/>
        <end position="328"/>
    </location>
</feature>
<keyword evidence="3" id="KW-1003">Cell membrane</keyword>
<dbReference type="GO" id="GO:0022857">
    <property type="term" value="F:transmembrane transporter activity"/>
    <property type="evidence" value="ECO:0007669"/>
    <property type="project" value="InterPro"/>
</dbReference>
<feature type="transmembrane region" description="Helical" evidence="7">
    <location>
        <begin position="277"/>
        <end position="297"/>
    </location>
</feature>
<dbReference type="CDD" id="cd17369">
    <property type="entry name" value="MFS_ShiA_like"/>
    <property type="match status" value="1"/>
</dbReference>
<feature type="transmembrane region" description="Helical" evidence="7">
    <location>
        <begin position="399"/>
        <end position="420"/>
    </location>
</feature>
<keyword evidence="5 7" id="KW-1133">Transmembrane helix</keyword>
<evidence type="ECO:0000259" key="8">
    <source>
        <dbReference type="PROSITE" id="PS50850"/>
    </source>
</evidence>
<name>A0A1W2M1D3_9PSEU</name>
<feature type="transmembrane region" description="Helical" evidence="7">
    <location>
        <begin position="90"/>
        <end position="107"/>
    </location>
</feature>
<dbReference type="AlphaFoldDB" id="A0A1W2M1D3"/>
<accession>A0A1W2M1D3</accession>
<evidence type="ECO:0000256" key="4">
    <source>
        <dbReference type="ARBA" id="ARBA00022692"/>
    </source>
</evidence>
<reference evidence="9 10" key="1">
    <citation type="submission" date="2016-12" db="EMBL/GenBank/DDBJ databases">
        <title>Amycolatopsis keratiniphila subsp. keratiniphila genome sequencing and assembly.</title>
        <authorList>
            <person name="Mayilraj S."/>
            <person name="Kaur N."/>
        </authorList>
    </citation>
    <scope>NUCLEOTIDE SEQUENCE [LARGE SCALE GENOMIC DNA]</scope>
    <source>
        <strain evidence="9 10">DSM 44409</strain>
    </source>
</reference>
<evidence type="ECO:0000256" key="7">
    <source>
        <dbReference type="SAM" id="Phobius"/>
    </source>
</evidence>
<gene>
    <name evidence="9" type="ORF">AVR91_0205940</name>
</gene>
<keyword evidence="2" id="KW-0813">Transport</keyword>
<keyword evidence="6 7" id="KW-0472">Membrane</keyword>
<protein>
    <submittedName>
        <fullName evidence="9">MFS transporter</fullName>
    </submittedName>
</protein>
<feature type="transmembrane region" description="Helical" evidence="7">
    <location>
        <begin position="154"/>
        <end position="177"/>
    </location>
</feature>
<dbReference type="InterPro" id="IPR011701">
    <property type="entry name" value="MFS"/>
</dbReference>
<feature type="transmembrane region" description="Helical" evidence="7">
    <location>
        <begin position="373"/>
        <end position="393"/>
    </location>
</feature>
<feature type="transmembrane region" description="Helical" evidence="7">
    <location>
        <begin position="16"/>
        <end position="40"/>
    </location>
</feature>
<proteinExistence type="predicted"/>
<comment type="subcellular location">
    <subcellularLocation>
        <location evidence="1">Cell membrane</location>
        <topology evidence="1">Multi-pass membrane protein</topology>
    </subcellularLocation>
</comment>
<dbReference type="PANTHER" id="PTHR43045:SF2">
    <property type="entry name" value="INNER MEMBRANE METABOLITE TRANSPORT PROTEIN YHJE"/>
    <property type="match status" value="1"/>
</dbReference>
<dbReference type="InterPro" id="IPR005829">
    <property type="entry name" value="Sugar_transporter_CS"/>
</dbReference>
<comment type="caution">
    <text evidence="9">The sequence shown here is derived from an EMBL/GenBank/DDBJ whole genome shotgun (WGS) entry which is preliminary data.</text>
</comment>
<feature type="transmembrane region" description="Helical" evidence="7">
    <location>
        <begin position="46"/>
        <end position="69"/>
    </location>
</feature>
<feature type="transmembrane region" description="Helical" evidence="7">
    <location>
        <begin position="113"/>
        <end position="133"/>
    </location>
</feature>
<dbReference type="GO" id="GO:0005886">
    <property type="term" value="C:plasma membrane"/>
    <property type="evidence" value="ECO:0007669"/>
    <property type="project" value="UniProtKB-SubCell"/>
</dbReference>
<feature type="transmembrane region" description="Helical" evidence="7">
    <location>
        <begin position="243"/>
        <end position="265"/>
    </location>
</feature>
<dbReference type="OrthoDB" id="8953821at2"/>
<evidence type="ECO:0000256" key="6">
    <source>
        <dbReference type="ARBA" id="ARBA00023136"/>
    </source>
</evidence>
<dbReference type="PROSITE" id="PS00216">
    <property type="entry name" value="SUGAR_TRANSPORT_1"/>
    <property type="match status" value="1"/>
</dbReference>
<sequence length="437" mass="45952">MAATEPQVTNRTMRRIAIASGTGTVIEYYDFFIFATAAALVFPKVFFPALGSAAGVVASFATLGVAFVARPVGSVLFGHFGDRLGRKRTLVTTLLVMGLATALVGLMPTAEQIGVTAPILIVILRFLQGLAVGGEWTGATLMAAESAPKAKRGFWSMFGALGGSIGFVLASVTFLIIGETMSDETFHSYGWRIPFIASLLLIAIGLFVRLKIDETPVFKGEVSQRGTARAPFVEALKSQPREIAFASGVLVMTFAFYYLAVGYLINYGTAVLKLPRTTVLLIGIAAGLVFGLAIVLGAAYSDRVGRKKVIVAGNAVAVVWALALFPILDSASTVTFAIGSCVTTLIAGFAYGPVGAFMPELFHTRYRYTATGFSYNIAGVLGGAVPPLVAAAITAAYGGFAFGIFLTVLCLISLGCTLALRETRHAEMSEPAKAPVH</sequence>
<dbReference type="InterPro" id="IPR036259">
    <property type="entry name" value="MFS_trans_sf"/>
</dbReference>
<feature type="transmembrane region" description="Helical" evidence="7">
    <location>
        <begin position="189"/>
        <end position="210"/>
    </location>
</feature>
<evidence type="ECO:0000256" key="2">
    <source>
        <dbReference type="ARBA" id="ARBA00022448"/>
    </source>
</evidence>
<evidence type="ECO:0000313" key="10">
    <source>
        <dbReference type="Proteomes" id="UP000076660"/>
    </source>
</evidence>
<dbReference type="PROSITE" id="PS50850">
    <property type="entry name" value="MFS"/>
    <property type="match status" value="1"/>
</dbReference>
<evidence type="ECO:0000313" key="9">
    <source>
        <dbReference type="EMBL" id="ONF73652.1"/>
    </source>
</evidence>
<evidence type="ECO:0000256" key="1">
    <source>
        <dbReference type="ARBA" id="ARBA00004651"/>
    </source>
</evidence>
<dbReference type="PANTHER" id="PTHR43045">
    <property type="entry name" value="SHIKIMATE TRANSPORTER"/>
    <property type="match status" value="1"/>
</dbReference>